<comment type="caution">
    <text evidence="1">The sequence shown here is derived from an EMBL/GenBank/DDBJ whole genome shotgun (WGS) entry which is preliminary data.</text>
</comment>
<accession>A0AAP0E7V2</accession>
<evidence type="ECO:0000313" key="1">
    <source>
        <dbReference type="EMBL" id="KAK9086975.1"/>
    </source>
</evidence>
<organism evidence="1 2">
    <name type="scientific">Stephania yunnanensis</name>
    <dbReference type="NCBI Taxonomy" id="152371"/>
    <lineage>
        <taxon>Eukaryota</taxon>
        <taxon>Viridiplantae</taxon>
        <taxon>Streptophyta</taxon>
        <taxon>Embryophyta</taxon>
        <taxon>Tracheophyta</taxon>
        <taxon>Spermatophyta</taxon>
        <taxon>Magnoliopsida</taxon>
        <taxon>Ranunculales</taxon>
        <taxon>Menispermaceae</taxon>
        <taxon>Menispermoideae</taxon>
        <taxon>Cissampelideae</taxon>
        <taxon>Stephania</taxon>
    </lineage>
</organism>
<name>A0AAP0E7V2_9MAGN</name>
<sequence>MEQGAGRLEKASSKLLSFYIVKTKLVKSIIIFNNVLISKKRLRIVQGCPLRKAGGLKPPAFQRAENERLASMTP</sequence>
<gene>
    <name evidence="1" type="ORF">Syun_029369</name>
</gene>
<evidence type="ECO:0000313" key="2">
    <source>
        <dbReference type="Proteomes" id="UP001420932"/>
    </source>
</evidence>
<proteinExistence type="predicted"/>
<dbReference type="AlphaFoldDB" id="A0AAP0E7V2"/>
<keyword evidence="2" id="KW-1185">Reference proteome</keyword>
<protein>
    <submittedName>
        <fullName evidence="1">Uncharacterized protein</fullName>
    </submittedName>
</protein>
<reference evidence="1 2" key="1">
    <citation type="submission" date="2024-01" db="EMBL/GenBank/DDBJ databases">
        <title>Genome assemblies of Stephania.</title>
        <authorList>
            <person name="Yang L."/>
        </authorList>
    </citation>
    <scope>NUCLEOTIDE SEQUENCE [LARGE SCALE GENOMIC DNA]</scope>
    <source>
        <strain evidence="1">YNDBR</strain>
        <tissue evidence="1">Leaf</tissue>
    </source>
</reference>
<dbReference type="Proteomes" id="UP001420932">
    <property type="component" value="Unassembled WGS sequence"/>
</dbReference>
<dbReference type="EMBL" id="JBBNAF010000013">
    <property type="protein sequence ID" value="KAK9086975.1"/>
    <property type="molecule type" value="Genomic_DNA"/>
</dbReference>